<feature type="region of interest" description="Disordered" evidence="1">
    <location>
        <begin position="558"/>
        <end position="586"/>
    </location>
</feature>
<reference evidence="3 4" key="1">
    <citation type="journal article" date="2018" name="PLoS Genet.">
        <title>Repeat elements organise 3D genome structure and mediate transcription in the filamentous fungus Epichloe festucae.</title>
        <authorList>
            <person name="Winter D.J."/>
            <person name="Ganley A.R.D."/>
            <person name="Young C.A."/>
            <person name="Liachko I."/>
            <person name="Schardl C.L."/>
            <person name="Dupont P.Y."/>
            <person name="Berry D."/>
            <person name="Ram A."/>
            <person name="Scott B."/>
            <person name="Cox M.P."/>
        </authorList>
    </citation>
    <scope>NUCLEOTIDE SEQUENCE [LARGE SCALE GENOMIC DNA]</scope>
    <source>
        <strain evidence="3 4">Fl1</strain>
    </source>
</reference>
<feature type="region of interest" description="Disordered" evidence="1">
    <location>
        <begin position="76"/>
        <end position="114"/>
    </location>
</feature>
<feature type="transmembrane region" description="Helical" evidence="2">
    <location>
        <begin position="455"/>
        <end position="474"/>
    </location>
</feature>
<gene>
    <name evidence="3" type="ORF">C2857_006181</name>
</gene>
<feature type="transmembrane region" description="Helical" evidence="2">
    <location>
        <begin position="258"/>
        <end position="278"/>
    </location>
</feature>
<feature type="transmembrane region" description="Helical" evidence="2">
    <location>
        <begin position="189"/>
        <end position="212"/>
    </location>
</feature>
<dbReference type="EMBL" id="CP031386">
    <property type="protein sequence ID" value="QPG97349.1"/>
    <property type="molecule type" value="Genomic_DNA"/>
</dbReference>
<organism evidence="3 4">
    <name type="scientific">Epichloe festucae (strain Fl1)</name>
    <dbReference type="NCBI Taxonomy" id="877507"/>
    <lineage>
        <taxon>Eukaryota</taxon>
        <taxon>Fungi</taxon>
        <taxon>Dikarya</taxon>
        <taxon>Ascomycota</taxon>
        <taxon>Pezizomycotina</taxon>
        <taxon>Sordariomycetes</taxon>
        <taxon>Hypocreomycetidae</taxon>
        <taxon>Hypocreales</taxon>
        <taxon>Clavicipitaceae</taxon>
        <taxon>Epichloe</taxon>
    </lineage>
</organism>
<sequence length="625" mass="70020">MATSARNGIVKAATVFWQWSVPYKSSHRPDDKVYSDVWATSLDEQNILDILALSFPAVPRHELPTTEASIRRLVRERLPPPPPGSPSHTNGTEKQDGPSCGSDPVVPPRGKQMAEVTEEAWTHLPLSLRHLLAAMNALHLENKLRIMSGDGFHPAAGRDSIKRSRCGINKTFAMWRKGYKAAISRRERCFVNFFFAFLAFSAIYPDVAAGFLGERSYNQRSIGMRIATLWQLYYLWTFPFHSCWLLFNWSLERLIGAFVGNTVYALAALVPAVHAAYLTSWFRVMMLVMSMCWQLGVQFYATARDYVMRLVTRRQTSALRRREDTDGIYWKAADESISNELLPLKSFIALHSDGEGASHSWQEVPIRVRTERFIQFTSCFKLGRPADQLVGLVKDDLEGVINTYEDYLSTAPRSDDAKVDDGHVEPRLPKFLLVLFDIAIFAYVCYSFYPQPFTFNTVVAYGTVVTIKQTIVALKRYQTPKSARRLFTNMSAVNIIGVLLVSTPVTVDATILADTGKFIGLTLAMTFATLFLSEPIAPLLLTLAEKMAACWNRLTSRPARPPHVPEAPSTRSCDDGSDSDATETDREVVVGRNETWSKECFHAGAGADLLVTKTKSQTDCLPACR</sequence>
<keyword evidence="4" id="KW-1185">Reference proteome</keyword>
<evidence type="ECO:0000313" key="3">
    <source>
        <dbReference type="EMBL" id="QPG97349.1"/>
    </source>
</evidence>
<feature type="transmembrane region" description="Helical" evidence="2">
    <location>
        <begin position="431"/>
        <end position="449"/>
    </location>
</feature>
<protein>
    <submittedName>
        <fullName evidence="3">Uncharacterized protein</fullName>
    </submittedName>
</protein>
<dbReference type="OrthoDB" id="4957230at2759"/>
<evidence type="ECO:0000313" key="4">
    <source>
        <dbReference type="Proteomes" id="UP000594364"/>
    </source>
</evidence>
<keyword evidence="2" id="KW-1133">Transmembrane helix</keyword>
<dbReference type="AlphaFoldDB" id="A0A7S9KPY2"/>
<keyword evidence="2" id="KW-0472">Membrane</keyword>
<evidence type="ECO:0000256" key="1">
    <source>
        <dbReference type="SAM" id="MobiDB-lite"/>
    </source>
</evidence>
<keyword evidence="2" id="KW-0812">Transmembrane</keyword>
<name>A0A7S9KPY2_EPIFF</name>
<feature type="transmembrane region" description="Helical" evidence="2">
    <location>
        <begin position="486"/>
        <end position="506"/>
    </location>
</feature>
<evidence type="ECO:0000256" key="2">
    <source>
        <dbReference type="SAM" id="Phobius"/>
    </source>
</evidence>
<feature type="transmembrane region" description="Helical" evidence="2">
    <location>
        <begin position="518"/>
        <end position="544"/>
    </location>
</feature>
<proteinExistence type="predicted"/>
<dbReference type="Proteomes" id="UP000594364">
    <property type="component" value="Chromosome 2"/>
</dbReference>
<feature type="transmembrane region" description="Helical" evidence="2">
    <location>
        <begin position="232"/>
        <end position="251"/>
    </location>
</feature>
<accession>A0A7S9KPY2</accession>
<feature type="transmembrane region" description="Helical" evidence="2">
    <location>
        <begin position="284"/>
        <end position="303"/>
    </location>
</feature>